<evidence type="ECO:0000313" key="2">
    <source>
        <dbReference type="Proteomes" id="UP000002748"/>
    </source>
</evidence>
<dbReference type="Proteomes" id="UP000002748">
    <property type="component" value="Unassembled WGS sequence"/>
</dbReference>
<dbReference type="RefSeq" id="XP_014178135.1">
    <property type="nucleotide sequence ID" value="XM_014322660.1"/>
</dbReference>
<gene>
    <name evidence="1" type="ORF">A1Q1_04283</name>
</gene>
<name>J4U908_TRIAS</name>
<proteinExistence type="predicted"/>
<dbReference type="AlphaFoldDB" id="J4U908"/>
<dbReference type="KEGG" id="tasa:A1Q1_04283"/>
<accession>J4U908</accession>
<reference evidence="1 2" key="1">
    <citation type="journal article" date="2012" name="Eukaryot. Cell">
        <title>Draft genome sequence of CBS 2479, the standard type strain of Trichosporon asahii.</title>
        <authorList>
            <person name="Yang R.Y."/>
            <person name="Li H.T."/>
            <person name="Zhu H."/>
            <person name="Zhou G.P."/>
            <person name="Wang M."/>
            <person name="Wang L."/>
        </authorList>
    </citation>
    <scope>NUCLEOTIDE SEQUENCE [LARGE SCALE GENOMIC DNA]</scope>
    <source>
        <strain evidence="2">ATCC 90039 / CBS 2479 / JCM 2466 / KCTC 7840 / NCYC 2677 / UAMH 7654</strain>
    </source>
</reference>
<dbReference type="GeneID" id="25987796"/>
<organism evidence="1 2">
    <name type="scientific">Trichosporon asahii var. asahii (strain ATCC 90039 / CBS 2479 / JCM 2466 / KCTC 7840 / NBRC 103889/ NCYC 2677 / UAMH 7654)</name>
    <name type="common">Yeast</name>
    <dbReference type="NCBI Taxonomy" id="1186058"/>
    <lineage>
        <taxon>Eukaryota</taxon>
        <taxon>Fungi</taxon>
        <taxon>Dikarya</taxon>
        <taxon>Basidiomycota</taxon>
        <taxon>Agaricomycotina</taxon>
        <taxon>Tremellomycetes</taxon>
        <taxon>Trichosporonales</taxon>
        <taxon>Trichosporonaceae</taxon>
        <taxon>Trichosporon</taxon>
    </lineage>
</organism>
<protein>
    <recommendedName>
        <fullName evidence="3">Complex I-B15</fullName>
    </recommendedName>
</protein>
<comment type="caution">
    <text evidence="1">The sequence shown here is derived from an EMBL/GenBank/DDBJ whole genome shotgun (WGS) entry which is preliminary data.</text>
</comment>
<dbReference type="PANTHER" id="PTHR39476:SF1">
    <property type="entry name" value="NADH DEHYDROGENASE [UBIQUINONE] 1 BETA SUBCOMPLEX SUBUNIT 4"/>
    <property type="match status" value="1"/>
</dbReference>
<dbReference type="VEuPathDB" id="FungiDB:A1Q1_04283"/>
<sequence>MAGMSTSEELMSANMQATSECVYPTSAGEYVRRIANVAARPGDRPLGGYGELLRGCAKLTCQRENVYQHFKFTRTATRHVLTWGIAVPAFIAVCAWKFDDKYDWAGKLRGQSLLREPTKKENEQQ</sequence>
<evidence type="ECO:0000313" key="1">
    <source>
        <dbReference type="EMBL" id="EJT47040.1"/>
    </source>
</evidence>
<evidence type="ECO:0008006" key="3">
    <source>
        <dbReference type="Google" id="ProtNLM"/>
    </source>
</evidence>
<dbReference type="HOGENOM" id="CLU_1994214_0_0_1"/>
<dbReference type="EMBL" id="ALBS01000266">
    <property type="protein sequence ID" value="EJT47040.1"/>
    <property type="molecule type" value="Genomic_DNA"/>
</dbReference>
<dbReference type="PANTHER" id="PTHR39476">
    <property type="entry name" value="NADH:UBIQUINONE OXIDOREDUCTASE 6.6KD SUBUNIT"/>
    <property type="match status" value="1"/>
</dbReference>
<dbReference type="OrthoDB" id="15108at2759"/>